<feature type="compositionally biased region" description="Basic and acidic residues" evidence="1">
    <location>
        <begin position="8"/>
        <end position="25"/>
    </location>
</feature>
<feature type="compositionally biased region" description="Polar residues" evidence="1">
    <location>
        <begin position="65"/>
        <end position="79"/>
    </location>
</feature>
<protein>
    <submittedName>
        <fullName evidence="2">Uncharacterized protein</fullName>
    </submittedName>
</protein>
<accession>A0A0L0FM53</accession>
<dbReference type="Proteomes" id="UP000054560">
    <property type="component" value="Unassembled WGS sequence"/>
</dbReference>
<dbReference type="AlphaFoldDB" id="A0A0L0FM53"/>
<evidence type="ECO:0000313" key="3">
    <source>
        <dbReference type="Proteomes" id="UP000054560"/>
    </source>
</evidence>
<evidence type="ECO:0000313" key="2">
    <source>
        <dbReference type="EMBL" id="KNC77857.1"/>
    </source>
</evidence>
<organism evidence="2 3">
    <name type="scientific">Sphaeroforma arctica JP610</name>
    <dbReference type="NCBI Taxonomy" id="667725"/>
    <lineage>
        <taxon>Eukaryota</taxon>
        <taxon>Ichthyosporea</taxon>
        <taxon>Ichthyophonida</taxon>
        <taxon>Sphaeroforma</taxon>
    </lineage>
</organism>
<gene>
    <name evidence="2" type="ORF">SARC_09700</name>
</gene>
<sequence>MHRLITGRTDDAGRGKDIKRSDSKSYLKGGKKRKASERKEAQQAADATLKREAPPNNKKKRKTSSAKLPTADSQASAHE</sequence>
<dbReference type="GeneID" id="25910204"/>
<dbReference type="EMBL" id="KQ242615">
    <property type="protein sequence ID" value="KNC77857.1"/>
    <property type="molecule type" value="Genomic_DNA"/>
</dbReference>
<feature type="region of interest" description="Disordered" evidence="1">
    <location>
        <begin position="1"/>
        <end position="79"/>
    </location>
</feature>
<reference evidence="2 3" key="1">
    <citation type="submission" date="2011-02" db="EMBL/GenBank/DDBJ databases">
        <title>The Genome Sequence of Sphaeroforma arctica JP610.</title>
        <authorList>
            <consortium name="The Broad Institute Genome Sequencing Platform"/>
            <person name="Russ C."/>
            <person name="Cuomo C."/>
            <person name="Young S.K."/>
            <person name="Zeng Q."/>
            <person name="Gargeya S."/>
            <person name="Alvarado L."/>
            <person name="Berlin A."/>
            <person name="Chapman S.B."/>
            <person name="Chen Z."/>
            <person name="Freedman E."/>
            <person name="Gellesch M."/>
            <person name="Goldberg J."/>
            <person name="Griggs A."/>
            <person name="Gujja S."/>
            <person name="Heilman E."/>
            <person name="Heiman D."/>
            <person name="Howarth C."/>
            <person name="Mehta T."/>
            <person name="Neiman D."/>
            <person name="Pearson M."/>
            <person name="Roberts A."/>
            <person name="Saif S."/>
            <person name="Shea T."/>
            <person name="Shenoy N."/>
            <person name="Sisk P."/>
            <person name="Stolte C."/>
            <person name="Sykes S."/>
            <person name="White J."/>
            <person name="Yandava C."/>
            <person name="Burger G."/>
            <person name="Gray M.W."/>
            <person name="Holland P.W.H."/>
            <person name="King N."/>
            <person name="Lang F.B.F."/>
            <person name="Roger A.J."/>
            <person name="Ruiz-Trillo I."/>
            <person name="Haas B."/>
            <person name="Nusbaum C."/>
            <person name="Birren B."/>
        </authorList>
    </citation>
    <scope>NUCLEOTIDE SEQUENCE [LARGE SCALE GENOMIC DNA]</scope>
    <source>
        <strain evidence="2 3">JP610</strain>
    </source>
</reference>
<evidence type="ECO:0000256" key="1">
    <source>
        <dbReference type="SAM" id="MobiDB-lite"/>
    </source>
</evidence>
<name>A0A0L0FM53_9EUKA</name>
<keyword evidence="3" id="KW-1185">Reference proteome</keyword>
<dbReference type="RefSeq" id="XP_014151759.1">
    <property type="nucleotide sequence ID" value="XM_014296284.1"/>
</dbReference>
<proteinExistence type="predicted"/>